<evidence type="ECO:0000313" key="4">
    <source>
        <dbReference type="Proteomes" id="UP000013378"/>
    </source>
</evidence>
<dbReference type="EMBL" id="ARZA01000007">
    <property type="protein sequence ID" value="EOD01857.1"/>
    <property type="molecule type" value="Genomic_DNA"/>
</dbReference>
<protein>
    <recommendedName>
        <fullName evidence="2">SLH domain-containing protein</fullName>
    </recommendedName>
</protein>
<gene>
    <name evidence="3" type="ORF">L21TH_0063</name>
</gene>
<keyword evidence="1" id="KW-0175">Coiled coil</keyword>
<proteinExistence type="predicted"/>
<dbReference type="Pfam" id="PF00395">
    <property type="entry name" value="SLH"/>
    <property type="match status" value="2"/>
</dbReference>
<dbReference type="STRING" id="1304284.L21TH_0063"/>
<feature type="domain" description="SLH" evidence="2">
    <location>
        <begin position="226"/>
        <end position="289"/>
    </location>
</feature>
<feature type="coiled-coil region" evidence="1">
    <location>
        <begin position="158"/>
        <end position="192"/>
    </location>
</feature>
<dbReference type="OrthoDB" id="1703838at2"/>
<evidence type="ECO:0000256" key="1">
    <source>
        <dbReference type="SAM" id="Coils"/>
    </source>
</evidence>
<dbReference type="AlphaFoldDB" id="R1AYR7"/>
<dbReference type="Proteomes" id="UP000013378">
    <property type="component" value="Unassembled WGS sequence"/>
</dbReference>
<organism evidence="3 4">
    <name type="scientific">Caldisalinibacter kiritimatiensis</name>
    <dbReference type="NCBI Taxonomy" id="1304284"/>
    <lineage>
        <taxon>Bacteria</taxon>
        <taxon>Bacillati</taxon>
        <taxon>Bacillota</taxon>
        <taxon>Tissierellia</taxon>
        <taxon>Tissierellales</taxon>
        <taxon>Thermohalobacteraceae</taxon>
        <taxon>Caldisalinibacter</taxon>
    </lineage>
</organism>
<accession>R1AYR7</accession>
<reference evidence="3 4" key="1">
    <citation type="journal article" date="2015" name="Geomicrobiol. J.">
        <title>Caldisalinibacter kiritimatiensis gen. nov., sp. nov., a moderately thermohalophilic thiosulfate-reducing bacterium from a hypersaline microbial mat.</title>
        <authorList>
            <person name="Ben Hania W."/>
            <person name="Joseph M."/>
            <person name="Fiebig A."/>
            <person name="Bunk B."/>
            <person name="Klenk H.-P."/>
            <person name="Fardeau M.-L."/>
            <person name="Spring S."/>
        </authorList>
    </citation>
    <scope>NUCLEOTIDE SEQUENCE [LARGE SCALE GENOMIC DNA]</scope>
    <source>
        <strain evidence="3 4">L21-TH-D2</strain>
    </source>
</reference>
<dbReference type="PROSITE" id="PS51272">
    <property type="entry name" value="SLH"/>
    <property type="match status" value="2"/>
</dbReference>
<dbReference type="InterPro" id="IPR001119">
    <property type="entry name" value="SLH_dom"/>
</dbReference>
<evidence type="ECO:0000313" key="3">
    <source>
        <dbReference type="EMBL" id="EOD01857.1"/>
    </source>
</evidence>
<feature type="domain" description="SLH" evidence="2">
    <location>
        <begin position="40"/>
        <end position="103"/>
    </location>
</feature>
<keyword evidence="4" id="KW-1185">Reference proteome</keyword>
<comment type="caution">
    <text evidence="3">The sequence shown here is derived from an EMBL/GenBank/DDBJ whole genome shotgun (WGS) entry which is preliminary data.</text>
</comment>
<evidence type="ECO:0000259" key="2">
    <source>
        <dbReference type="PROSITE" id="PS51272"/>
    </source>
</evidence>
<dbReference type="eggNOG" id="COG0366">
    <property type="taxonomic scope" value="Bacteria"/>
</dbReference>
<sequence length="891" mass="103289">MKKWISLIAILSLVFILTNSVYGENATFVYDGIPTYEALYENVKFNDIEKHWAEESIYKMASLSVIRGMGKHQFKPEERLTKEQALILLVRLLGLEGEAYTQAENSIDNKDTGKYQILTTFDYLSEGYIQTALNNNIVTQEEIDDIEELTETETEDIELETEKQMIKYERDLELTEAQLSNIENQLRQKLEKNYTWRKNVSREQVAVWVARALELTPIIGQAQQNIYNLKDWQDIDTDNLDIIEAVLQEEIMQGNTKGYFLPKSSIKRGEMAKLLDNIHEEILQNRGYKIFTGIIERIGTVYDWNNEAQLTRTVFRIENDDNTISELITRKNNEDGISVGFIGLKKGKIITSDKLEELDYIKYYVTPENEIIFAEVLNNQTTTLEGFIKDIDTDNRTITVENYDGNEFKINVSPGADIRVNNYTVELKDLLYGQEVTLNISKGSVIDIDGYLDTGEEGYIHPGERIFIGKVLYKNLEDNELTLLDNQKEKTFIVDPYTPVIKNDSNVGLEGIKEGDIVRLEFDEHNSNMPIKLYVSEPDRQYENLFKATVADFNPSRNQILLKDVSHYDNTEWIEDNKNIILPLNYDTDIYIDGKGINKQYLDSYIGREAYIVTEDNFGKEEALKIVFKNGYEKQYYNSVQNIAFGDRKITVDYNQVYFDDSTIIIKDDKLIHPYNLKEDDDVFVVSHGMDTYTAAFISVEGIEDNVYIVYRGRMDEIGQYNFELDNYDILKGTEWDYNSKQTEFNISDDTKIIDTRDKEVKEVSVKEFTNSRFLKEDDKDNYYREYAYAVEYNDMIIAMNIIDDNDEAQVVTTGKVDTLDKINSRITLDDIRDWSDFEDKWIVNTSKVTLDVSDAIFIKNGKVVTINDISEGNSLYILRENDDGYIVIVR</sequence>
<dbReference type="RefSeq" id="WP_006305566.1">
    <property type="nucleotide sequence ID" value="NZ_ARZA01000007.1"/>
</dbReference>
<name>R1AYR7_9FIRM</name>